<evidence type="ECO:0000313" key="2">
    <source>
        <dbReference type="Proteomes" id="UP000177091"/>
    </source>
</evidence>
<proteinExistence type="predicted"/>
<sequence>MVSSIERLVQNGESIQEVKTLLVSSWAEIAAHLPADFNRHHVGFARDYFRVQLRLAKGQKKRAREIFRGLEKRNGYNEFETTNKRLLAAIDLAVRGSTNWVDESRQPVDPLFRLNHRLSPSDHPKI</sequence>
<gene>
    <name evidence="1" type="ORF">A2112_02260</name>
</gene>
<protein>
    <submittedName>
        <fullName evidence="1">Uncharacterized protein</fullName>
    </submittedName>
</protein>
<dbReference type="AlphaFoldDB" id="A0A1F7WQU3"/>
<accession>A0A1F7WQU3</accession>
<dbReference type="Proteomes" id="UP000177091">
    <property type="component" value="Unassembled WGS sequence"/>
</dbReference>
<reference evidence="1 2" key="1">
    <citation type="journal article" date="2016" name="Nat. Commun.">
        <title>Thousands of microbial genomes shed light on interconnected biogeochemical processes in an aquifer system.</title>
        <authorList>
            <person name="Anantharaman K."/>
            <person name="Brown C.T."/>
            <person name="Hug L.A."/>
            <person name="Sharon I."/>
            <person name="Castelle C.J."/>
            <person name="Probst A.J."/>
            <person name="Thomas B.C."/>
            <person name="Singh A."/>
            <person name="Wilkins M.J."/>
            <person name="Karaoz U."/>
            <person name="Brodie E.L."/>
            <person name="Williams K.H."/>
            <person name="Hubbard S.S."/>
            <person name="Banfield J.F."/>
        </authorList>
    </citation>
    <scope>NUCLEOTIDE SEQUENCE [LARGE SCALE GENOMIC DNA]</scope>
</reference>
<dbReference type="EMBL" id="MGFK01000012">
    <property type="protein sequence ID" value="OGM04465.1"/>
    <property type="molecule type" value="Genomic_DNA"/>
</dbReference>
<comment type="caution">
    <text evidence="1">The sequence shown here is derived from an EMBL/GenBank/DDBJ whole genome shotgun (WGS) entry which is preliminary data.</text>
</comment>
<organism evidence="1 2">
    <name type="scientific">Candidatus Woesebacteria bacterium GWA1_42_12</name>
    <dbReference type="NCBI Taxonomy" id="1802472"/>
    <lineage>
        <taxon>Bacteria</taxon>
        <taxon>Candidatus Woeseibacteriota</taxon>
    </lineage>
</organism>
<name>A0A1F7WQU3_9BACT</name>
<evidence type="ECO:0000313" key="1">
    <source>
        <dbReference type="EMBL" id="OGM04465.1"/>
    </source>
</evidence>